<name>A0A1L9VBU8_ASPGL</name>
<keyword evidence="1" id="KW-1133">Transmembrane helix</keyword>
<sequence length="58" mass="7020">MILFIYATLMRALSSKTEHSRRTGFMFFFFRVLLYYLSGLSWFLCFSCVLFQIFKDLL</sequence>
<dbReference type="AlphaFoldDB" id="A0A1L9VBU8"/>
<dbReference type="VEuPathDB" id="FungiDB:ASPGLDRAFT_666407"/>
<dbReference type="GeneID" id="34465303"/>
<keyword evidence="3" id="KW-1185">Reference proteome</keyword>
<keyword evidence="1" id="KW-0472">Membrane</keyword>
<proteinExistence type="predicted"/>
<dbReference type="RefSeq" id="XP_022398078.1">
    <property type="nucleotide sequence ID" value="XM_022549043.1"/>
</dbReference>
<evidence type="ECO:0000313" key="2">
    <source>
        <dbReference type="EMBL" id="OJJ81380.1"/>
    </source>
</evidence>
<reference evidence="3" key="1">
    <citation type="journal article" date="2017" name="Genome Biol.">
        <title>Comparative genomics reveals high biological diversity and specific adaptations in the industrially and medically important fungal genus Aspergillus.</title>
        <authorList>
            <person name="de Vries R.P."/>
            <person name="Riley R."/>
            <person name="Wiebenga A."/>
            <person name="Aguilar-Osorio G."/>
            <person name="Amillis S."/>
            <person name="Uchima C.A."/>
            <person name="Anderluh G."/>
            <person name="Asadollahi M."/>
            <person name="Askin M."/>
            <person name="Barry K."/>
            <person name="Battaglia E."/>
            <person name="Bayram O."/>
            <person name="Benocci T."/>
            <person name="Braus-Stromeyer S.A."/>
            <person name="Caldana C."/>
            <person name="Canovas D."/>
            <person name="Cerqueira G.C."/>
            <person name="Chen F."/>
            <person name="Chen W."/>
            <person name="Choi C."/>
            <person name="Clum A."/>
            <person name="Dos Santos R.A."/>
            <person name="Damasio A.R."/>
            <person name="Diallinas G."/>
            <person name="Emri T."/>
            <person name="Fekete E."/>
            <person name="Flipphi M."/>
            <person name="Freyberg S."/>
            <person name="Gallo A."/>
            <person name="Gournas C."/>
            <person name="Habgood R."/>
            <person name="Hainaut M."/>
            <person name="Harispe M.L."/>
            <person name="Henrissat B."/>
            <person name="Hilden K.S."/>
            <person name="Hope R."/>
            <person name="Hossain A."/>
            <person name="Karabika E."/>
            <person name="Karaffa L."/>
            <person name="Karanyi Z."/>
            <person name="Krasevec N."/>
            <person name="Kuo A."/>
            <person name="Kusch H."/>
            <person name="LaButti K."/>
            <person name="Lagendijk E.L."/>
            <person name="Lapidus A."/>
            <person name="Levasseur A."/>
            <person name="Lindquist E."/>
            <person name="Lipzen A."/>
            <person name="Logrieco A.F."/>
            <person name="MacCabe A."/>
            <person name="Maekelae M.R."/>
            <person name="Malavazi I."/>
            <person name="Melin P."/>
            <person name="Meyer V."/>
            <person name="Mielnichuk N."/>
            <person name="Miskei M."/>
            <person name="Molnar A.P."/>
            <person name="Mule G."/>
            <person name="Ngan C.Y."/>
            <person name="Orejas M."/>
            <person name="Orosz E."/>
            <person name="Ouedraogo J.P."/>
            <person name="Overkamp K.M."/>
            <person name="Park H.-S."/>
            <person name="Perrone G."/>
            <person name="Piumi F."/>
            <person name="Punt P.J."/>
            <person name="Ram A.F."/>
            <person name="Ramon A."/>
            <person name="Rauscher S."/>
            <person name="Record E."/>
            <person name="Riano-Pachon D.M."/>
            <person name="Robert V."/>
            <person name="Roehrig J."/>
            <person name="Ruller R."/>
            <person name="Salamov A."/>
            <person name="Salih N.S."/>
            <person name="Samson R.A."/>
            <person name="Sandor E."/>
            <person name="Sanguinetti M."/>
            <person name="Schuetze T."/>
            <person name="Sepcic K."/>
            <person name="Shelest E."/>
            <person name="Sherlock G."/>
            <person name="Sophianopoulou V."/>
            <person name="Squina F.M."/>
            <person name="Sun H."/>
            <person name="Susca A."/>
            <person name="Todd R.B."/>
            <person name="Tsang A."/>
            <person name="Unkles S.E."/>
            <person name="van de Wiele N."/>
            <person name="van Rossen-Uffink D."/>
            <person name="Oliveira J.V."/>
            <person name="Vesth T.C."/>
            <person name="Visser J."/>
            <person name="Yu J.-H."/>
            <person name="Zhou M."/>
            <person name="Andersen M.R."/>
            <person name="Archer D.B."/>
            <person name="Baker S.E."/>
            <person name="Benoit I."/>
            <person name="Brakhage A.A."/>
            <person name="Braus G.H."/>
            <person name="Fischer R."/>
            <person name="Frisvad J.C."/>
            <person name="Goldman G.H."/>
            <person name="Houbraken J."/>
            <person name="Oakley B."/>
            <person name="Pocsi I."/>
            <person name="Scazzocchio C."/>
            <person name="Seiboth B."/>
            <person name="vanKuyk P.A."/>
            <person name="Wortman J."/>
            <person name="Dyer P.S."/>
            <person name="Grigoriev I.V."/>
        </authorList>
    </citation>
    <scope>NUCLEOTIDE SEQUENCE [LARGE SCALE GENOMIC DNA]</scope>
    <source>
        <strain evidence="3">CBS 516.65</strain>
    </source>
</reference>
<organism evidence="2 3">
    <name type="scientific">Aspergillus glaucus CBS 516.65</name>
    <dbReference type="NCBI Taxonomy" id="1160497"/>
    <lineage>
        <taxon>Eukaryota</taxon>
        <taxon>Fungi</taxon>
        <taxon>Dikarya</taxon>
        <taxon>Ascomycota</taxon>
        <taxon>Pezizomycotina</taxon>
        <taxon>Eurotiomycetes</taxon>
        <taxon>Eurotiomycetidae</taxon>
        <taxon>Eurotiales</taxon>
        <taxon>Aspergillaceae</taxon>
        <taxon>Aspergillus</taxon>
        <taxon>Aspergillus subgen. Aspergillus</taxon>
    </lineage>
</organism>
<dbReference type="EMBL" id="KV878906">
    <property type="protein sequence ID" value="OJJ81380.1"/>
    <property type="molecule type" value="Genomic_DNA"/>
</dbReference>
<gene>
    <name evidence="2" type="ORF">ASPGLDRAFT_666407</name>
</gene>
<evidence type="ECO:0000313" key="3">
    <source>
        <dbReference type="Proteomes" id="UP000184300"/>
    </source>
</evidence>
<keyword evidence="1" id="KW-0812">Transmembrane</keyword>
<dbReference type="Proteomes" id="UP000184300">
    <property type="component" value="Unassembled WGS sequence"/>
</dbReference>
<accession>A0A1L9VBU8</accession>
<evidence type="ECO:0000256" key="1">
    <source>
        <dbReference type="SAM" id="Phobius"/>
    </source>
</evidence>
<feature type="transmembrane region" description="Helical" evidence="1">
    <location>
        <begin position="33"/>
        <end position="54"/>
    </location>
</feature>
<protein>
    <submittedName>
        <fullName evidence="2">Uncharacterized protein</fullName>
    </submittedName>
</protein>